<dbReference type="EMBL" id="BKAG01000024">
    <property type="protein sequence ID" value="GEP44035.1"/>
    <property type="molecule type" value="Genomic_DNA"/>
</dbReference>
<dbReference type="PANTHER" id="PTHR42693">
    <property type="entry name" value="ARYLSULFATASE FAMILY MEMBER"/>
    <property type="match status" value="1"/>
</dbReference>
<dbReference type="RefSeq" id="WP_146851591.1">
    <property type="nucleotide sequence ID" value="NZ_BKAG01000024.1"/>
</dbReference>
<dbReference type="PANTHER" id="PTHR42693:SF53">
    <property type="entry name" value="ENDO-4-O-SULFATASE"/>
    <property type="match status" value="1"/>
</dbReference>
<evidence type="ECO:0000256" key="2">
    <source>
        <dbReference type="ARBA" id="ARBA00022723"/>
    </source>
</evidence>
<dbReference type="PROSITE" id="PS00523">
    <property type="entry name" value="SULFATASE_1"/>
    <property type="match status" value="1"/>
</dbReference>
<reference evidence="7 8" key="1">
    <citation type="submission" date="2019-07" db="EMBL/GenBank/DDBJ databases">
        <title>Whole genome shotgun sequence of Brevifollis gellanilyticus NBRC 108608.</title>
        <authorList>
            <person name="Hosoyama A."/>
            <person name="Uohara A."/>
            <person name="Ohji S."/>
            <person name="Ichikawa N."/>
        </authorList>
    </citation>
    <scope>NUCLEOTIDE SEQUENCE [LARGE SCALE GENOMIC DNA]</scope>
    <source>
        <strain evidence="7 8">NBRC 108608</strain>
    </source>
</reference>
<evidence type="ECO:0000256" key="1">
    <source>
        <dbReference type="ARBA" id="ARBA00008779"/>
    </source>
</evidence>
<dbReference type="GO" id="GO:0004065">
    <property type="term" value="F:arylsulfatase activity"/>
    <property type="evidence" value="ECO:0007669"/>
    <property type="project" value="TreeGrafter"/>
</dbReference>
<organism evidence="7 8">
    <name type="scientific">Brevifollis gellanilyticus</name>
    <dbReference type="NCBI Taxonomy" id="748831"/>
    <lineage>
        <taxon>Bacteria</taxon>
        <taxon>Pseudomonadati</taxon>
        <taxon>Verrucomicrobiota</taxon>
        <taxon>Verrucomicrobiia</taxon>
        <taxon>Verrucomicrobiales</taxon>
        <taxon>Verrucomicrobiaceae</taxon>
    </lineage>
</organism>
<keyword evidence="5" id="KW-0732">Signal</keyword>
<dbReference type="GO" id="GO:0046872">
    <property type="term" value="F:metal ion binding"/>
    <property type="evidence" value="ECO:0007669"/>
    <property type="project" value="UniProtKB-KW"/>
</dbReference>
<dbReference type="AlphaFoldDB" id="A0A512MBC5"/>
<evidence type="ECO:0000313" key="7">
    <source>
        <dbReference type="EMBL" id="GEP44035.1"/>
    </source>
</evidence>
<gene>
    <name evidence="7" type="ORF">BGE01nite_33260</name>
</gene>
<keyword evidence="2" id="KW-0479">Metal-binding</keyword>
<evidence type="ECO:0000259" key="6">
    <source>
        <dbReference type="Pfam" id="PF00884"/>
    </source>
</evidence>
<dbReference type="Proteomes" id="UP000321577">
    <property type="component" value="Unassembled WGS sequence"/>
</dbReference>
<dbReference type="SUPFAM" id="SSF53649">
    <property type="entry name" value="Alkaline phosphatase-like"/>
    <property type="match status" value="1"/>
</dbReference>
<dbReference type="InterPro" id="IPR000917">
    <property type="entry name" value="Sulfatase_N"/>
</dbReference>
<keyword evidence="8" id="KW-1185">Reference proteome</keyword>
<dbReference type="InterPro" id="IPR050738">
    <property type="entry name" value="Sulfatase"/>
</dbReference>
<feature type="chain" id="PRO_5021705756" evidence="5">
    <location>
        <begin position="20"/>
        <end position="494"/>
    </location>
</feature>
<name>A0A512MBC5_9BACT</name>
<evidence type="ECO:0000313" key="8">
    <source>
        <dbReference type="Proteomes" id="UP000321577"/>
    </source>
</evidence>
<comment type="caution">
    <text evidence="7">The sequence shown here is derived from an EMBL/GenBank/DDBJ whole genome shotgun (WGS) entry which is preliminary data.</text>
</comment>
<dbReference type="Pfam" id="PF00884">
    <property type="entry name" value="Sulfatase"/>
    <property type="match status" value="1"/>
</dbReference>
<dbReference type="InterPro" id="IPR024607">
    <property type="entry name" value="Sulfatase_CS"/>
</dbReference>
<feature type="domain" description="Sulfatase N-terminal" evidence="6">
    <location>
        <begin position="24"/>
        <end position="369"/>
    </location>
</feature>
<dbReference type="Gene3D" id="3.40.720.10">
    <property type="entry name" value="Alkaline Phosphatase, subunit A"/>
    <property type="match status" value="1"/>
</dbReference>
<evidence type="ECO:0000256" key="3">
    <source>
        <dbReference type="ARBA" id="ARBA00022801"/>
    </source>
</evidence>
<accession>A0A512MBC5</accession>
<evidence type="ECO:0000256" key="4">
    <source>
        <dbReference type="ARBA" id="ARBA00022837"/>
    </source>
</evidence>
<keyword evidence="3" id="KW-0378">Hydrolase</keyword>
<comment type="similarity">
    <text evidence="1">Belongs to the sulfatase family.</text>
</comment>
<evidence type="ECO:0000256" key="5">
    <source>
        <dbReference type="SAM" id="SignalP"/>
    </source>
</evidence>
<keyword evidence="4" id="KW-0106">Calcium</keyword>
<feature type="signal peptide" evidence="5">
    <location>
        <begin position="1"/>
        <end position="19"/>
    </location>
</feature>
<proteinExistence type="inferred from homology"/>
<dbReference type="InterPro" id="IPR017850">
    <property type="entry name" value="Alkaline_phosphatase_core_sf"/>
</dbReference>
<dbReference type="OrthoDB" id="9766107at2"/>
<sequence>MRCYLVLLFLSALGASLSAAPDKPNVIVILTDDQGYADVGFHNLPASRQALTPNLDRLASEGIMFKNGYVAFSTCGPSRQSLLTGRSASRFGVEENGFYATKNEIMLPRIIKDHGYTSAMFGKWHCGDEPDLTPKGRGFDESYETTSQDFFMKRLPHPAAWKEKGGMREHGPYLTDAITDEAIAFIRRNKSKPFFAYVAHQAPHSPFCTKEDLMQRIVKHAPEYAAAYQRMKTHTSTRGRKASYDPPNFDYGNFKGEDLDQELLRLTYLSMLLSVDDGVGKILDTLKEEGLRENTLIFYLSDNGGALARPNDLGSVNLPLRSGKGSVFEGGIRVPFVMSWPGTLEHGSVNSKAVVSSMDIFATTIELAGGKVPSDRIIDGVNLIPYLTGKKEGNPHEVLFFRRLGDGGYSIRNGDHKLDGVKLQPKVLRKGGDPSHYPEGGGFYDVQNDITEVKDLSAQFAEKKAETRRIYEALTKDFPVPLDTLPGARPGREE</sequence>
<protein>
    <submittedName>
        <fullName evidence="7">N-acetylgalactosamine-6-sulfatase</fullName>
    </submittedName>
</protein>